<comment type="caution">
    <text evidence="2">The sequence shown here is derived from an EMBL/GenBank/DDBJ whole genome shotgun (WGS) entry which is preliminary data.</text>
</comment>
<proteinExistence type="predicted"/>
<name>A0A4C1TSH7_EUMVA</name>
<feature type="compositionally biased region" description="Basic residues" evidence="1">
    <location>
        <begin position="104"/>
        <end position="115"/>
    </location>
</feature>
<feature type="region of interest" description="Disordered" evidence="1">
    <location>
        <begin position="93"/>
        <end position="121"/>
    </location>
</feature>
<reference evidence="2 3" key="1">
    <citation type="journal article" date="2019" name="Commun. Biol.">
        <title>The bagworm genome reveals a unique fibroin gene that provides high tensile strength.</title>
        <authorList>
            <person name="Kono N."/>
            <person name="Nakamura H."/>
            <person name="Ohtoshi R."/>
            <person name="Tomita M."/>
            <person name="Numata K."/>
            <person name="Arakawa K."/>
        </authorList>
    </citation>
    <scope>NUCLEOTIDE SEQUENCE [LARGE SCALE GENOMIC DNA]</scope>
</reference>
<organism evidence="2 3">
    <name type="scientific">Eumeta variegata</name>
    <name type="common">Bagworm moth</name>
    <name type="synonym">Eumeta japonica</name>
    <dbReference type="NCBI Taxonomy" id="151549"/>
    <lineage>
        <taxon>Eukaryota</taxon>
        <taxon>Metazoa</taxon>
        <taxon>Ecdysozoa</taxon>
        <taxon>Arthropoda</taxon>
        <taxon>Hexapoda</taxon>
        <taxon>Insecta</taxon>
        <taxon>Pterygota</taxon>
        <taxon>Neoptera</taxon>
        <taxon>Endopterygota</taxon>
        <taxon>Lepidoptera</taxon>
        <taxon>Glossata</taxon>
        <taxon>Ditrysia</taxon>
        <taxon>Tineoidea</taxon>
        <taxon>Psychidae</taxon>
        <taxon>Oiketicinae</taxon>
        <taxon>Eumeta</taxon>
    </lineage>
</organism>
<protein>
    <submittedName>
        <fullName evidence="2">Uncharacterized protein</fullName>
    </submittedName>
</protein>
<dbReference type="Proteomes" id="UP000299102">
    <property type="component" value="Unassembled WGS sequence"/>
</dbReference>
<feature type="region of interest" description="Disordered" evidence="1">
    <location>
        <begin position="26"/>
        <end position="62"/>
    </location>
</feature>
<dbReference type="EMBL" id="BGZK01000083">
    <property type="protein sequence ID" value="GBP16961.1"/>
    <property type="molecule type" value="Genomic_DNA"/>
</dbReference>
<evidence type="ECO:0000256" key="1">
    <source>
        <dbReference type="SAM" id="MobiDB-lite"/>
    </source>
</evidence>
<accession>A0A4C1TSH7</accession>
<gene>
    <name evidence="2" type="ORF">EVAR_101979_1</name>
</gene>
<sequence>MCSKRSNKIVSLAVLGAHSDDPATCKLPTTPAVKRKPAGYRTPGAAQRSSRSLDGIEERSAAGEDNISEDRILCTFPTQLVAEKYPTDSILKRMTKSPDEVGAPKKRSTKTKRSTRPAQITLSRIDAAESTLYGSAVSSDSEGNDGVDKSVSLAASKIGQEVLAIVAYLDLWLTETELEVAKFNLEISKVKSQAGIPTVGEGGVQTSCVKGMSYTGALKIGKSIPPNHCRAPGGLVLAIYAENTEKIKTAEET</sequence>
<evidence type="ECO:0000313" key="2">
    <source>
        <dbReference type="EMBL" id="GBP16961.1"/>
    </source>
</evidence>
<keyword evidence="3" id="KW-1185">Reference proteome</keyword>
<evidence type="ECO:0000313" key="3">
    <source>
        <dbReference type="Proteomes" id="UP000299102"/>
    </source>
</evidence>
<dbReference type="AlphaFoldDB" id="A0A4C1TSH7"/>